<sequence>MLFAEAVDNNKSLNLTICRSKETRLCRVYVYRDVIEVHNGIRNNRVKLNGVNISFMSCRNLCSSREDSISVSFDASFDLVCEDNSDFYKMENNICAAETTICGFCEQKLGNIKDIKCDTNLQKPILLGEDCLSIEGGFFCHQNKDNPPTVTETSVDAQTLLFEHDLNSSLNCRSTGLEMVLDCSFVEQNSFSVKKNNYVHCSCCQMALGKKVSCGLREYVVFWTNRVNLLIREKGTDDNSISLVKKPLIFDDSKFYGLLITNLVESNHYRIILSAITWDGLIDFMLIWLPDQRINLYTTSLEECKSSTADNRKKPLKADGNSVSSSIHCINVEPNTCRRVFYRLVFPDNSSSNKSRLLDSWRKDFGVTLIHLPIETCIGFSECLRQSSLQIAPHTRELNGPMAGFISGAVPLINASK</sequence>
<dbReference type="AlphaFoldDB" id="A0AA85KMC5"/>
<dbReference type="Proteomes" id="UP000050795">
    <property type="component" value="Unassembled WGS sequence"/>
</dbReference>
<accession>A0AA85KMC5</accession>
<evidence type="ECO:0008006" key="3">
    <source>
        <dbReference type="Google" id="ProtNLM"/>
    </source>
</evidence>
<proteinExistence type="predicted"/>
<protein>
    <recommendedName>
        <fullName evidence="3">HECT-type E3 ubiquitin transferase E3D</fullName>
    </recommendedName>
</protein>
<reference evidence="1" key="1">
    <citation type="submission" date="2022-06" db="EMBL/GenBank/DDBJ databases">
        <authorList>
            <person name="Berger JAMES D."/>
            <person name="Berger JAMES D."/>
        </authorList>
    </citation>
    <scope>NUCLEOTIDE SEQUENCE [LARGE SCALE GENOMIC DNA]</scope>
</reference>
<evidence type="ECO:0000313" key="2">
    <source>
        <dbReference type="WBParaSite" id="TREG1_98190.1"/>
    </source>
</evidence>
<dbReference type="Pfam" id="PF09814">
    <property type="entry name" value="HECT_2"/>
    <property type="match status" value="1"/>
</dbReference>
<organism evidence="1 2">
    <name type="scientific">Trichobilharzia regenti</name>
    <name type="common">Nasal bird schistosome</name>
    <dbReference type="NCBI Taxonomy" id="157069"/>
    <lineage>
        <taxon>Eukaryota</taxon>
        <taxon>Metazoa</taxon>
        <taxon>Spiralia</taxon>
        <taxon>Lophotrochozoa</taxon>
        <taxon>Platyhelminthes</taxon>
        <taxon>Trematoda</taxon>
        <taxon>Digenea</taxon>
        <taxon>Strigeidida</taxon>
        <taxon>Schistosomatoidea</taxon>
        <taxon>Schistosomatidae</taxon>
        <taxon>Trichobilharzia</taxon>
    </lineage>
</organism>
<dbReference type="InterPro" id="IPR019193">
    <property type="entry name" value="UBQ-conj_enz_E2-bd_prot"/>
</dbReference>
<dbReference type="WBParaSite" id="TREG1_98190.1">
    <property type="protein sequence ID" value="TREG1_98190.1"/>
    <property type="gene ID" value="TREG1_98190"/>
</dbReference>
<evidence type="ECO:0000313" key="1">
    <source>
        <dbReference type="Proteomes" id="UP000050795"/>
    </source>
</evidence>
<name>A0AA85KMC5_TRIRE</name>
<reference evidence="2" key="2">
    <citation type="submission" date="2023-11" db="UniProtKB">
        <authorList>
            <consortium name="WormBaseParasite"/>
        </authorList>
    </citation>
    <scope>IDENTIFICATION</scope>
</reference>
<keyword evidence="1" id="KW-1185">Reference proteome</keyword>